<reference evidence="3 4" key="1">
    <citation type="submission" date="2018-08" db="EMBL/GenBank/DDBJ databases">
        <title>Actinomadura jelena sp. nov., a novel Actinomycete isolated from soil in Chad.</title>
        <authorList>
            <person name="Shi L."/>
        </authorList>
    </citation>
    <scope>NUCLEOTIDE SEQUENCE [LARGE SCALE GENOMIC DNA]</scope>
    <source>
        <strain evidence="3 4">NEAU-G17</strain>
    </source>
</reference>
<dbReference type="AlphaFoldDB" id="A0A372JSK8"/>
<accession>A0A372JSK8</accession>
<sequence length="391" mass="41320">MSRDVMRMLADARPDELDPDAPVDAGTRERELARARHGAHGTTTVTAPARRLVRPAWGLGLAGVAAAAVAAAVIVPVGGDGGRPAAEHRDGTRPLDGRTVLLTAAETADREATPASGAYWHVTALTGEYTRAGSGANAYTVVSEERTENWTPTSPAGFVASRVQDLGARPATSADKELWQRSGSPASWTIRYYFRNGKYKARKLTPNPGQVQTSRAPMSQGGEWLGRVITVKQIRALPADPKALKAELMRWYAGPGRKAEAEAVRGGELAKPDPNAWLFDITRRLVTDQPVAPKVRAAAFRVLAGLPGVVSVGKVTVGKGQRGVAVGMTRPAGNAGVDMQMRLIVDPSKGRALATQMVLAKPSKFYPGFPAGAVLNSSVILGADWTNSAPN</sequence>
<evidence type="ECO:0000256" key="1">
    <source>
        <dbReference type="SAM" id="MobiDB-lite"/>
    </source>
</evidence>
<dbReference type="NCBIfam" id="NF038083">
    <property type="entry name" value="CU044_5270_fam"/>
    <property type="match status" value="1"/>
</dbReference>
<proteinExistence type="predicted"/>
<keyword evidence="2" id="KW-0472">Membrane</keyword>
<evidence type="ECO:0000313" key="4">
    <source>
        <dbReference type="Proteomes" id="UP000261811"/>
    </source>
</evidence>
<evidence type="ECO:0008006" key="5">
    <source>
        <dbReference type="Google" id="ProtNLM"/>
    </source>
</evidence>
<dbReference type="EMBL" id="QURH01000135">
    <property type="protein sequence ID" value="RFU42328.1"/>
    <property type="molecule type" value="Genomic_DNA"/>
</dbReference>
<dbReference type="InterPro" id="IPR047789">
    <property type="entry name" value="CU044_5270-like"/>
</dbReference>
<dbReference type="OrthoDB" id="3467914at2"/>
<keyword evidence="2" id="KW-1133">Transmembrane helix</keyword>
<dbReference type="Proteomes" id="UP000261811">
    <property type="component" value="Unassembled WGS sequence"/>
</dbReference>
<comment type="caution">
    <text evidence="3">The sequence shown here is derived from an EMBL/GenBank/DDBJ whole genome shotgun (WGS) entry which is preliminary data.</text>
</comment>
<name>A0A372JSK8_9ACTN</name>
<feature type="compositionally biased region" description="Basic and acidic residues" evidence="1">
    <location>
        <begin position="1"/>
        <end position="16"/>
    </location>
</feature>
<evidence type="ECO:0000256" key="2">
    <source>
        <dbReference type="SAM" id="Phobius"/>
    </source>
</evidence>
<keyword evidence="2" id="KW-0812">Transmembrane</keyword>
<gene>
    <name evidence="3" type="ORF">DZF91_07165</name>
</gene>
<dbReference type="RefSeq" id="WP_117356696.1">
    <property type="nucleotide sequence ID" value="NZ_QURH01000135.1"/>
</dbReference>
<evidence type="ECO:0000313" key="3">
    <source>
        <dbReference type="EMBL" id="RFU42328.1"/>
    </source>
</evidence>
<feature type="transmembrane region" description="Helical" evidence="2">
    <location>
        <begin position="56"/>
        <end position="79"/>
    </location>
</feature>
<protein>
    <recommendedName>
        <fullName evidence="5">CU044_5270 family protein</fullName>
    </recommendedName>
</protein>
<keyword evidence="4" id="KW-1185">Reference proteome</keyword>
<feature type="region of interest" description="Disordered" evidence="1">
    <location>
        <begin position="1"/>
        <end position="24"/>
    </location>
</feature>
<organism evidence="3 4">
    <name type="scientific">Actinomadura logoneensis</name>
    <dbReference type="NCBI Taxonomy" id="2293572"/>
    <lineage>
        <taxon>Bacteria</taxon>
        <taxon>Bacillati</taxon>
        <taxon>Actinomycetota</taxon>
        <taxon>Actinomycetes</taxon>
        <taxon>Streptosporangiales</taxon>
        <taxon>Thermomonosporaceae</taxon>
        <taxon>Actinomadura</taxon>
    </lineage>
</organism>